<dbReference type="eggNOG" id="ENOG502TH39">
    <property type="taxonomic scope" value="Eukaryota"/>
</dbReference>
<protein>
    <recommendedName>
        <fullName evidence="3">AAA+ ATPase domain-containing protein</fullName>
    </recommendedName>
</protein>
<name>A0A0L0T537_ALLM3</name>
<reference evidence="1 2" key="1">
    <citation type="submission" date="2009-11" db="EMBL/GenBank/DDBJ databases">
        <title>Annotation of Allomyces macrogynus ATCC 38327.</title>
        <authorList>
            <consortium name="The Broad Institute Genome Sequencing Platform"/>
            <person name="Russ C."/>
            <person name="Cuomo C."/>
            <person name="Burger G."/>
            <person name="Gray M.W."/>
            <person name="Holland P.W.H."/>
            <person name="King N."/>
            <person name="Lang F.B.F."/>
            <person name="Roger A.J."/>
            <person name="Ruiz-Trillo I."/>
            <person name="Young S.K."/>
            <person name="Zeng Q."/>
            <person name="Gargeya S."/>
            <person name="Fitzgerald M."/>
            <person name="Haas B."/>
            <person name="Abouelleil A."/>
            <person name="Alvarado L."/>
            <person name="Arachchi H.M."/>
            <person name="Berlin A."/>
            <person name="Chapman S.B."/>
            <person name="Gearin G."/>
            <person name="Goldberg J."/>
            <person name="Griggs A."/>
            <person name="Gujja S."/>
            <person name="Hansen M."/>
            <person name="Heiman D."/>
            <person name="Howarth C."/>
            <person name="Larimer J."/>
            <person name="Lui A."/>
            <person name="MacDonald P.J.P."/>
            <person name="McCowen C."/>
            <person name="Montmayeur A."/>
            <person name="Murphy C."/>
            <person name="Neiman D."/>
            <person name="Pearson M."/>
            <person name="Priest M."/>
            <person name="Roberts A."/>
            <person name="Saif S."/>
            <person name="Shea T."/>
            <person name="Sisk P."/>
            <person name="Stolte C."/>
            <person name="Sykes S."/>
            <person name="Wortman J."/>
            <person name="Nusbaum C."/>
            <person name="Birren B."/>
        </authorList>
    </citation>
    <scope>NUCLEOTIDE SEQUENCE [LARGE SCALE GENOMIC DNA]</scope>
    <source>
        <strain evidence="1 2">ATCC 38327</strain>
    </source>
</reference>
<dbReference type="Gene3D" id="3.40.50.300">
    <property type="entry name" value="P-loop containing nucleotide triphosphate hydrolases"/>
    <property type="match status" value="1"/>
</dbReference>
<dbReference type="SUPFAM" id="SSF52047">
    <property type="entry name" value="RNI-like"/>
    <property type="match status" value="1"/>
</dbReference>
<dbReference type="InterPro" id="IPR032675">
    <property type="entry name" value="LRR_dom_sf"/>
</dbReference>
<dbReference type="Gene3D" id="3.80.10.10">
    <property type="entry name" value="Ribonuclease Inhibitor"/>
    <property type="match status" value="1"/>
</dbReference>
<keyword evidence="2" id="KW-1185">Reference proteome</keyword>
<evidence type="ECO:0000313" key="1">
    <source>
        <dbReference type="EMBL" id="KNE69918.1"/>
    </source>
</evidence>
<dbReference type="PANTHER" id="PTHR20953">
    <property type="entry name" value="KINASE-RELATED"/>
    <property type="match status" value="1"/>
</dbReference>
<dbReference type="EMBL" id="GG745363">
    <property type="protein sequence ID" value="KNE69918.1"/>
    <property type="molecule type" value="Genomic_DNA"/>
</dbReference>
<dbReference type="OrthoDB" id="26838at2759"/>
<reference evidence="2" key="2">
    <citation type="submission" date="2009-11" db="EMBL/GenBank/DDBJ databases">
        <title>The Genome Sequence of Allomyces macrogynus strain ATCC 38327.</title>
        <authorList>
            <consortium name="The Broad Institute Genome Sequencing Platform"/>
            <person name="Russ C."/>
            <person name="Cuomo C."/>
            <person name="Shea T."/>
            <person name="Young S.K."/>
            <person name="Zeng Q."/>
            <person name="Koehrsen M."/>
            <person name="Haas B."/>
            <person name="Borodovsky M."/>
            <person name="Guigo R."/>
            <person name="Alvarado L."/>
            <person name="Berlin A."/>
            <person name="Borenstein D."/>
            <person name="Chen Z."/>
            <person name="Engels R."/>
            <person name="Freedman E."/>
            <person name="Gellesch M."/>
            <person name="Goldberg J."/>
            <person name="Griggs A."/>
            <person name="Gujja S."/>
            <person name="Heiman D."/>
            <person name="Hepburn T."/>
            <person name="Howarth C."/>
            <person name="Jen D."/>
            <person name="Larson L."/>
            <person name="Lewis B."/>
            <person name="Mehta T."/>
            <person name="Park D."/>
            <person name="Pearson M."/>
            <person name="Roberts A."/>
            <person name="Saif S."/>
            <person name="Shenoy N."/>
            <person name="Sisk P."/>
            <person name="Stolte C."/>
            <person name="Sykes S."/>
            <person name="Walk T."/>
            <person name="White J."/>
            <person name="Yandava C."/>
            <person name="Burger G."/>
            <person name="Gray M.W."/>
            <person name="Holland P.W.H."/>
            <person name="King N."/>
            <person name="Lang F.B.F."/>
            <person name="Roger A.J."/>
            <person name="Ruiz-Trillo I."/>
            <person name="Lander E."/>
            <person name="Nusbaum C."/>
        </authorList>
    </citation>
    <scope>NUCLEOTIDE SEQUENCE [LARGE SCALE GENOMIC DNA]</scope>
    <source>
        <strain evidence="2">ATCC 38327</strain>
    </source>
</reference>
<dbReference type="AlphaFoldDB" id="A0A0L0T537"/>
<dbReference type="STRING" id="578462.A0A0L0T537"/>
<sequence>MGRAMVSTPNAVHDAHEALIERLPSVIIEDVACQLLNLTKDRNNAVDFARASSHLYAPSMHALARSASALLFLIPLDSTSSVQTEYLACARDVSGALRHVLAPQGSVAVIVPKPIALVEALTSSMFTAMHAHAATPVLSVPPRVLSLAFNAMGLPRLTASRHLVFLAHSLPSTLRALSLTMDSLDFPTAKMLTFHFPSGLVRLDLQHAVMAGEVAQLVAQSLPGTLRDLTLPQFANNSERDAVIEAFVVHLPRKIDKLWMNGSSAITSETVAVLVDCLTRIPLRYLNLANLLVLHDAWRKILAGAIPQTQTHLNLHGNRIGDARMRVLATRMPPGLVQLDLGFNLISADGIAILTAALGAMVRELGIADNPVGDDGLASIKCRRHLNCLLEMSIVAHMKFGTIADRPVQLRFFGVRAIYVDVPRVTAADLHAVYDYRTWIADRENEVVGLTIRVGRACPPGHGIAQMLQDLIEAGKSVRIMGKPGTGKTHTLRDLTARLSDAGHHVMVVDMSSEVGGPGNVLYTSLHGITTSNSRSSSRPCKTTPDMVVIDGISDAREVAAARSVATLIRGMVATAHGTLDSILRNWAMRNFVVMESAADATFTT</sequence>
<evidence type="ECO:0000313" key="2">
    <source>
        <dbReference type="Proteomes" id="UP000054350"/>
    </source>
</evidence>
<dbReference type="SUPFAM" id="SSF52540">
    <property type="entry name" value="P-loop containing nucleoside triphosphate hydrolases"/>
    <property type="match status" value="1"/>
</dbReference>
<dbReference type="PANTHER" id="PTHR20953:SF3">
    <property type="entry name" value="P-LOOP CONTAINING NUCLEOSIDE TRIPHOSPHATE HYDROLASES SUPERFAMILY PROTEIN"/>
    <property type="match status" value="1"/>
</dbReference>
<accession>A0A0L0T537</accession>
<dbReference type="InterPro" id="IPR027417">
    <property type="entry name" value="P-loop_NTPase"/>
</dbReference>
<proteinExistence type="predicted"/>
<dbReference type="Proteomes" id="UP000054350">
    <property type="component" value="Unassembled WGS sequence"/>
</dbReference>
<evidence type="ECO:0008006" key="3">
    <source>
        <dbReference type="Google" id="ProtNLM"/>
    </source>
</evidence>
<organism evidence="1 2">
    <name type="scientific">Allomyces macrogynus (strain ATCC 38327)</name>
    <name type="common">Allomyces javanicus var. macrogynus</name>
    <dbReference type="NCBI Taxonomy" id="578462"/>
    <lineage>
        <taxon>Eukaryota</taxon>
        <taxon>Fungi</taxon>
        <taxon>Fungi incertae sedis</taxon>
        <taxon>Blastocladiomycota</taxon>
        <taxon>Blastocladiomycetes</taxon>
        <taxon>Blastocladiales</taxon>
        <taxon>Blastocladiaceae</taxon>
        <taxon>Allomyces</taxon>
    </lineage>
</organism>
<dbReference type="VEuPathDB" id="FungiDB:AMAG_14766"/>
<gene>
    <name evidence="1" type="ORF">AMAG_14766</name>
</gene>